<evidence type="ECO:0000313" key="3">
    <source>
        <dbReference type="Proteomes" id="UP001283361"/>
    </source>
</evidence>
<evidence type="ECO:0000313" key="2">
    <source>
        <dbReference type="EMBL" id="KAK3747826.1"/>
    </source>
</evidence>
<sequence>MCLPRPGRWRGQPWHRPPPPSRSGKAHPPKGGDQRGIFVFLRGGANVSFGHGFGGNVAPSQSRTHPPKPPERGARGRRSPLQIVGGNHVTSLPN</sequence>
<feature type="region of interest" description="Disordered" evidence="1">
    <location>
        <begin position="1"/>
        <end position="36"/>
    </location>
</feature>
<comment type="caution">
    <text evidence="2">The sequence shown here is derived from an EMBL/GenBank/DDBJ whole genome shotgun (WGS) entry which is preliminary data.</text>
</comment>
<evidence type="ECO:0000256" key="1">
    <source>
        <dbReference type="SAM" id="MobiDB-lite"/>
    </source>
</evidence>
<dbReference type="Proteomes" id="UP001283361">
    <property type="component" value="Unassembled WGS sequence"/>
</dbReference>
<accession>A0AAE0YJR5</accession>
<dbReference type="AlphaFoldDB" id="A0AAE0YJR5"/>
<gene>
    <name evidence="2" type="ORF">RRG08_057370</name>
</gene>
<feature type="region of interest" description="Disordered" evidence="1">
    <location>
        <begin position="48"/>
        <end position="94"/>
    </location>
</feature>
<reference evidence="2" key="1">
    <citation type="journal article" date="2023" name="G3 (Bethesda)">
        <title>A reference genome for the long-term kleptoplast-retaining sea slug Elysia crispata morphotype clarki.</title>
        <authorList>
            <person name="Eastman K.E."/>
            <person name="Pendleton A.L."/>
            <person name="Shaikh M.A."/>
            <person name="Suttiyut T."/>
            <person name="Ogas R."/>
            <person name="Tomko P."/>
            <person name="Gavelis G."/>
            <person name="Widhalm J.R."/>
            <person name="Wisecaver J.H."/>
        </authorList>
    </citation>
    <scope>NUCLEOTIDE SEQUENCE</scope>
    <source>
        <strain evidence="2">ECLA1</strain>
    </source>
</reference>
<keyword evidence="3" id="KW-1185">Reference proteome</keyword>
<dbReference type="EMBL" id="JAWDGP010006072">
    <property type="protein sequence ID" value="KAK3747826.1"/>
    <property type="molecule type" value="Genomic_DNA"/>
</dbReference>
<proteinExistence type="predicted"/>
<protein>
    <submittedName>
        <fullName evidence="2">Uncharacterized protein</fullName>
    </submittedName>
</protein>
<organism evidence="2 3">
    <name type="scientific">Elysia crispata</name>
    <name type="common">lettuce slug</name>
    <dbReference type="NCBI Taxonomy" id="231223"/>
    <lineage>
        <taxon>Eukaryota</taxon>
        <taxon>Metazoa</taxon>
        <taxon>Spiralia</taxon>
        <taxon>Lophotrochozoa</taxon>
        <taxon>Mollusca</taxon>
        <taxon>Gastropoda</taxon>
        <taxon>Heterobranchia</taxon>
        <taxon>Euthyneura</taxon>
        <taxon>Panpulmonata</taxon>
        <taxon>Sacoglossa</taxon>
        <taxon>Placobranchoidea</taxon>
        <taxon>Plakobranchidae</taxon>
        <taxon>Elysia</taxon>
    </lineage>
</organism>
<name>A0AAE0YJR5_9GAST</name>